<reference evidence="1" key="1">
    <citation type="submission" date="2021-01" db="EMBL/GenBank/DDBJ databases">
        <authorList>
            <person name="Corre E."/>
            <person name="Pelletier E."/>
            <person name="Niang G."/>
            <person name="Scheremetjew M."/>
            <person name="Finn R."/>
            <person name="Kale V."/>
            <person name="Holt S."/>
            <person name="Cochrane G."/>
            <person name="Meng A."/>
            <person name="Brown T."/>
            <person name="Cohen L."/>
        </authorList>
    </citation>
    <scope>NUCLEOTIDE SEQUENCE</scope>
    <source>
        <strain evidence="1">CCMP219</strain>
    </source>
</reference>
<proteinExistence type="predicted"/>
<dbReference type="AlphaFoldDB" id="A0A7R9VAI4"/>
<protein>
    <submittedName>
        <fullName evidence="1">Uncharacterized protein</fullName>
    </submittedName>
</protein>
<dbReference type="EMBL" id="HBEC01020259">
    <property type="protein sequence ID" value="CAD8289437.1"/>
    <property type="molecule type" value="Transcribed_RNA"/>
</dbReference>
<gene>
    <name evidence="1" type="ORF">CEUR00632_LOCUS9476</name>
</gene>
<accession>A0A7R9VAI4</accession>
<organism evidence="1">
    <name type="scientific">Chlamydomonas euryale</name>
    <dbReference type="NCBI Taxonomy" id="1486919"/>
    <lineage>
        <taxon>Eukaryota</taxon>
        <taxon>Viridiplantae</taxon>
        <taxon>Chlorophyta</taxon>
        <taxon>core chlorophytes</taxon>
        <taxon>Chlorophyceae</taxon>
        <taxon>CS clade</taxon>
        <taxon>Chlamydomonadales</taxon>
        <taxon>Chlamydomonadaceae</taxon>
        <taxon>Chlamydomonas</taxon>
    </lineage>
</organism>
<name>A0A7R9VAI4_9CHLO</name>
<sequence>MPASAGTRTFADIVRLLDLRHRALIPPGKTLYVQSGDPGDFDGYLIGVAGQEMQAATRDMIYALVVPERRACADRTEMDVNKHDEAFSEKVLRVSGGLFRRLCPQALIVRGPLNKRNVIPLKFVFSEPENYGPVTHDSKLAEPINWRSVRDLAAIVNRDDVTSVIIDVNGSLGYIQLLVPLCPKLGMKLKASGMPVTVMAGVIAETESSTLRLPGRDPRSTMNALYHADAVRILLEEASKYNVPLLFVTNNVCNAMLKFDDARDVIHELSLRGLLEKLALAWYGPHLKGKCVPFDWVSFTAMLVHKRYPGLLKVETRQLYVGEADASVLVLRDPAGKATPTVLANLADTKLWGNVESVVSVDRQAMLELARVVSRAAAERTNGKHRTGSA</sequence>
<evidence type="ECO:0000313" key="1">
    <source>
        <dbReference type="EMBL" id="CAD8289437.1"/>
    </source>
</evidence>